<sequence length="69" mass="7646">MPTIPIDLSDDQHAALSIVAGARDRPRAEIIGDAIDAYIARHEHTLVNNVFGLWKGHEIASQADLRSEW</sequence>
<organism evidence="1 2">
    <name type="scientific">Burkholderia cenocepacia</name>
    <dbReference type="NCBI Taxonomy" id="95486"/>
    <lineage>
        <taxon>Bacteria</taxon>
        <taxon>Pseudomonadati</taxon>
        <taxon>Pseudomonadota</taxon>
        <taxon>Betaproteobacteria</taxon>
        <taxon>Burkholderiales</taxon>
        <taxon>Burkholderiaceae</taxon>
        <taxon>Burkholderia</taxon>
        <taxon>Burkholderia cepacia complex</taxon>
    </lineage>
</organism>
<proteinExistence type="predicted"/>
<protein>
    <submittedName>
        <fullName evidence="1">CopG family transcriptional regulator</fullName>
    </submittedName>
</protein>
<name>A0AAW4T270_9BURK</name>
<evidence type="ECO:0000313" key="1">
    <source>
        <dbReference type="EMBL" id="MCA8377299.1"/>
    </source>
</evidence>
<dbReference type="RefSeq" id="WP_226131883.1">
    <property type="nucleotide sequence ID" value="NZ_JAIZTC010000001.1"/>
</dbReference>
<dbReference type="Proteomes" id="UP001199070">
    <property type="component" value="Unassembled WGS sequence"/>
</dbReference>
<accession>A0AAW4T270</accession>
<dbReference type="EMBL" id="JAIZTC010000001">
    <property type="protein sequence ID" value="MCA8377299.1"/>
    <property type="molecule type" value="Genomic_DNA"/>
</dbReference>
<comment type="caution">
    <text evidence="1">The sequence shown here is derived from an EMBL/GenBank/DDBJ whole genome shotgun (WGS) entry which is preliminary data.</text>
</comment>
<gene>
    <name evidence="1" type="ORF">LGN22_00235</name>
</gene>
<reference evidence="1" key="1">
    <citation type="submission" date="2023-08" db="EMBL/GenBank/DDBJ databases">
        <title>A collection of bacterial strains from the Burkholderia cepacia Research Laboratory and Repository.</title>
        <authorList>
            <person name="Lipuma J."/>
            <person name="Spilker T."/>
        </authorList>
    </citation>
    <scope>NUCLEOTIDE SEQUENCE</scope>
    <source>
        <strain evidence="1">AU0862</strain>
    </source>
</reference>
<dbReference type="AlphaFoldDB" id="A0AAW4T270"/>
<dbReference type="GO" id="GO:0006355">
    <property type="term" value="P:regulation of DNA-templated transcription"/>
    <property type="evidence" value="ECO:0007669"/>
    <property type="project" value="InterPro"/>
</dbReference>
<dbReference type="InterPro" id="IPR013321">
    <property type="entry name" value="Arc_rbn_hlx_hlx"/>
</dbReference>
<dbReference type="Gene3D" id="1.10.1220.10">
    <property type="entry name" value="Met repressor-like"/>
    <property type="match status" value="1"/>
</dbReference>
<evidence type="ECO:0000313" key="2">
    <source>
        <dbReference type="Proteomes" id="UP001199070"/>
    </source>
</evidence>